<evidence type="ECO:0000256" key="7">
    <source>
        <dbReference type="SAM" id="Phobius"/>
    </source>
</evidence>
<evidence type="ECO:0000256" key="5">
    <source>
        <dbReference type="ARBA" id="ARBA00022989"/>
    </source>
</evidence>
<accession>H2Z306</accession>
<feature type="transmembrane region" description="Helical" evidence="7">
    <location>
        <begin position="303"/>
        <end position="321"/>
    </location>
</feature>
<dbReference type="InterPro" id="IPR007271">
    <property type="entry name" value="Nuc_sug_transpt"/>
</dbReference>
<proteinExistence type="inferred from homology"/>
<feature type="transmembrane region" description="Helical" evidence="7">
    <location>
        <begin position="140"/>
        <end position="160"/>
    </location>
</feature>
<name>H2Z306_CIOSA</name>
<dbReference type="AlphaFoldDB" id="H2Z306"/>
<dbReference type="Pfam" id="PF04142">
    <property type="entry name" value="Nuc_sug_transp"/>
    <property type="match status" value="1"/>
</dbReference>
<comment type="similarity">
    <text evidence="2">Belongs to the nucleotide-sugar transporter family. SLC35A subfamily.</text>
</comment>
<feature type="transmembrane region" description="Helical" evidence="7">
    <location>
        <begin position="250"/>
        <end position="272"/>
    </location>
</feature>
<dbReference type="GO" id="GO:0000139">
    <property type="term" value="C:Golgi membrane"/>
    <property type="evidence" value="ECO:0007669"/>
    <property type="project" value="UniProtKB-SubCell"/>
</dbReference>
<keyword evidence="5 7" id="KW-1133">Transmembrane helix</keyword>
<evidence type="ECO:0000313" key="9">
    <source>
        <dbReference type="Proteomes" id="UP000007875"/>
    </source>
</evidence>
<dbReference type="SUPFAM" id="SSF103481">
    <property type="entry name" value="Multidrug resistance efflux transporter EmrE"/>
    <property type="match status" value="1"/>
</dbReference>
<dbReference type="InParanoid" id="H2Z306"/>
<dbReference type="HOGENOM" id="CLU_024645_1_0_1"/>
<dbReference type="Proteomes" id="UP000007875">
    <property type="component" value="Unassembled WGS sequence"/>
</dbReference>
<dbReference type="Ensembl" id="ENSCSAVT00000012107.1">
    <property type="protein sequence ID" value="ENSCSAVP00000011968.1"/>
    <property type="gene ID" value="ENSCSAVG00000007035.1"/>
</dbReference>
<reference evidence="8" key="2">
    <citation type="submission" date="2025-08" db="UniProtKB">
        <authorList>
            <consortium name="Ensembl"/>
        </authorList>
    </citation>
    <scope>IDENTIFICATION</scope>
</reference>
<dbReference type="eggNOG" id="KOG2234">
    <property type="taxonomic scope" value="Eukaryota"/>
</dbReference>
<keyword evidence="3" id="KW-0762">Sugar transport</keyword>
<dbReference type="PANTHER" id="PTHR10231">
    <property type="entry name" value="NUCLEOTIDE-SUGAR TRANSMEMBRANE TRANSPORTER"/>
    <property type="match status" value="1"/>
</dbReference>
<keyword evidence="9" id="KW-1185">Reference proteome</keyword>
<dbReference type="GeneTree" id="ENSGT00950000182827"/>
<organism evidence="8 9">
    <name type="scientific">Ciona savignyi</name>
    <name type="common">Pacific transparent sea squirt</name>
    <dbReference type="NCBI Taxonomy" id="51511"/>
    <lineage>
        <taxon>Eukaryota</taxon>
        <taxon>Metazoa</taxon>
        <taxon>Chordata</taxon>
        <taxon>Tunicata</taxon>
        <taxon>Ascidiacea</taxon>
        <taxon>Phlebobranchia</taxon>
        <taxon>Cionidae</taxon>
        <taxon>Ciona</taxon>
    </lineage>
</organism>
<keyword evidence="6 7" id="KW-0472">Membrane</keyword>
<dbReference type="GO" id="GO:0015165">
    <property type="term" value="F:pyrimidine nucleotide-sugar transmembrane transporter activity"/>
    <property type="evidence" value="ECO:0007669"/>
    <property type="project" value="InterPro"/>
</dbReference>
<dbReference type="OMA" id="LCHESGG"/>
<dbReference type="NCBIfam" id="TIGR00803">
    <property type="entry name" value="nst"/>
    <property type="match status" value="1"/>
</dbReference>
<evidence type="ECO:0000256" key="1">
    <source>
        <dbReference type="ARBA" id="ARBA00004653"/>
    </source>
</evidence>
<evidence type="ECO:0000256" key="4">
    <source>
        <dbReference type="ARBA" id="ARBA00022692"/>
    </source>
</evidence>
<dbReference type="STRING" id="51511.ENSCSAVP00000011968"/>
<evidence type="ECO:0000256" key="3">
    <source>
        <dbReference type="ARBA" id="ARBA00022597"/>
    </source>
</evidence>
<evidence type="ECO:0000256" key="2">
    <source>
        <dbReference type="ARBA" id="ARBA00009976"/>
    </source>
</evidence>
<protein>
    <submittedName>
        <fullName evidence="8">Uncharacterized protein</fullName>
    </submittedName>
</protein>
<feature type="transmembrane region" description="Helical" evidence="7">
    <location>
        <begin position="180"/>
        <end position="201"/>
    </location>
</feature>
<reference evidence="8" key="3">
    <citation type="submission" date="2025-09" db="UniProtKB">
        <authorList>
            <consortium name="Ensembl"/>
        </authorList>
    </citation>
    <scope>IDENTIFICATION</scope>
</reference>
<feature type="transmembrane region" description="Helical" evidence="7">
    <location>
        <begin position="213"/>
        <end position="230"/>
    </location>
</feature>
<feature type="transmembrane region" description="Helical" evidence="7">
    <location>
        <begin position="279"/>
        <end position="297"/>
    </location>
</feature>
<reference evidence="9" key="1">
    <citation type="submission" date="2003-08" db="EMBL/GenBank/DDBJ databases">
        <authorList>
            <person name="Birren B."/>
            <person name="Nusbaum C."/>
            <person name="Abebe A."/>
            <person name="Abouelleil A."/>
            <person name="Adekoya E."/>
            <person name="Ait-zahra M."/>
            <person name="Allen N."/>
            <person name="Allen T."/>
            <person name="An P."/>
            <person name="Anderson M."/>
            <person name="Anderson S."/>
            <person name="Arachchi H."/>
            <person name="Armbruster J."/>
            <person name="Bachantsang P."/>
            <person name="Baldwin J."/>
            <person name="Barry A."/>
            <person name="Bayul T."/>
            <person name="Blitshsteyn B."/>
            <person name="Bloom T."/>
            <person name="Blye J."/>
            <person name="Boguslavskiy L."/>
            <person name="Borowsky M."/>
            <person name="Boukhgalter B."/>
            <person name="Brunache A."/>
            <person name="Butler J."/>
            <person name="Calixte N."/>
            <person name="Calvo S."/>
            <person name="Camarata J."/>
            <person name="Campo K."/>
            <person name="Chang J."/>
            <person name="Cheshatsang Y."/>
            <person name="Citroen M."/>
            <person name="Collymore A."/>
            <person name="Considine T."/>
            <person name="Cook A."/>
            <person name="Cooke P."/>
            <person name="Corum B."/>
            <person name="Cuomo C."/>
            <person name="David R."/>
            <person name="Dawoe T."/>
            <person name="Degray S."/>
            <person name="Dodge S."/>
            <person name="Dooley K."/>
            <person name="Dorje P."/>
            <person name="Dorjee K."/>
            <person name="Dorris L."/>
            <person name="Duffey N."/>
            <person name="Dupes A."/>
            <person name="Elkins T."/>
            <person name="Engels R."/>
            <person name="Erickson J."/>
            <person name="Farina A."/>
            <person name="Faro S."/>
            <person name="Ferreira P."/>
            <person name="Fischer H."/>
            <person name="Fitzgerald M."/>
            <person name="Foley K."/>
            <person name="Gage D."/>
            <person name="Galagan J."/>
            <person name="Gearin G."/>
            <person name="Gnerre S."/>
            <person name="Gnirke A."/>
            <person name="Goyette A."/>
            <person name="Graham J."/>
            <person name="Grandbois E."/>
            <person name="Gyaltsen K."/>
            <person name="Hafez N."/>
            <person name="Hagopian D."/>
            <person name="Hagos B."/>
            <person name="Hall J."/>
            <person name="Hatcher B."/>
            <person name="Heller A."/>
            <person name="Higgins H."/>
            <person name="Honan T."/>
            <person name="Horn A."/>
            <person name="Houde N."/>
            <person name="Hughes L."/>
            <person name="Hulme W."/>
            <person name="Husby E."/>
            <person name="Iliev I."/>
            <person name="Jaffe D."/>
            <person name="Jones C."/>
            <person name="Kamal M."/>
            <person name="Kamat A."/>
            <person name="Kamvysselis M."/>
            <person name="Karlsson E."/>
            <person name="Kells C."/>
            <person name="Kieu A."/>
            <person name="Kisner P."/>
            <person name="Kodira C."/>
            <person name="Kulbokas E."/>
            <person name="Labutti K."/>
            <person name="Lama D."/>
            <person name="Landers T."/>
            <person name="Leger J."/>
            <person name="Levine S."/>
            <person name="Lewis D."/>
            <person name="Lewis T."/>
            <person name="Lindblad-toh K."/>
            <person name="Liu X."/>
            <person name="Lokyitsang T."/>
            <person name="Lokyitsang Y."/>
            <person name="Lucien O."/>
            <person name="Lui A."/>
            <person name="Ma L.J."/>
            <person name="Mabbitt R."/>
            <person name="Macdonald J."/>
            <person name="Maclean C."/>
            <person name="Major J."/>
            <person name="Manning J."/>
            <person name="Marabella R."/>
            <person name="Maru K."/>
            <person name="Matthews C."/>
            <person name="Mauceli E."/>
            <person name="Mccarthy M."/>
            <person name="Mcdonough S."/>
            <person name="Mcghee T."/>
            <person name="Meldrim J."/>
            <person name="Meneus L."/>
            <person name="Mesirov J."/>
            <person name="Mihalev A."/>
            <person name="Mihova T."/>
            <person name="Mikkelsen T."/>
            <person name="Mlenga V."/>
            <person name="Moru K."/>
            <person name="Mozes J."/>
            <person name="Mulrain L."/>
            <person name="Munson G."/>
            <person name="Naylor J."/>
            <person name="Newes C."/>
            <person name="Nguyen C."/>
            <person name="Nguyen N."/>
            <person name="Nguyen T."/>
            <person name="Nicol R."/>
            <person name="Nielsen C."/>
            <person name="Nizzari M."/>
            <person name="Norbu C."/>
            <person name="Norbu N."/>
            <person name="O'donnell P."/>
            <person name="Okoawo O."/>
            <person name="O'leary S."/>
            <person name="Omotosho B."/>
            <person name="O'neill K."/>
            <person name="Osman S."/>
            <person name="Parker S."/>
            <person name="Perrin D."/>
            <person name="Phunkhang P."/>
            <person name="Piqani B."/>
            <person name="Purcell S."/>
            <person name="Rachupka T."/>
            <person name="Ramasamy U."/>
            <person name="Rameau R."/>
            <person name="Ray V."/>
            <person name="Raymond C."/>
            <person name="Retta R."/>
            <person name="Richardson S."/>
            <person name="Rise C."/>
            <person name="Rodriguez J."/>
            <person name="Rogers J."/>
            <person name="Rogov P."/>
            <person name="Rutman M."/>
            <person name="Schupbach R."/>
            <person name="Seaman C."/>
            <person name="Settipalli S."/>
            <person name="Sharpe T."/>
            <person name="Sheridan J."/>
            <person name="Sherpa N."/>
            <person name="Shi J."/>
            <person name="Smirnov S."/>
            <person name="Smith C."/>
            <person name="Sougnez C."/>
            <person name="Spencer B."/>
            <person name="Stalker J."/>
            <person name="Stange-thomann N."/>
            <person name="Stavropoulos S."/>
            <person name="Stetson K."/>
            <person name="Stone C."/>
            <person name="Stone S."/>
            <person name="Stubbs M."/>
            <person name="Talamas J."/>
            <person name="Tchuinga P."/>
            <person name="Tenzing P."/>
            <person name="Tesfaye S."/>
            <person name="Theodore J."/>
            <person name="Thoulutsang Y."/>
            <person name="Topham K."/>
            <person name="Towey S."/>
            <person name="Tsamla T."/>
            <person name="Tsomo N."/>
            <person name="Vallee D."/>
            <person name="Vassiliev H."/>
            <person name="Venkataraman V."/>
            <person name="Vinson J."/>
            <person name="Vo A."/>
            <person name="Wade C."/>
            <person name="Wang S."/>
            <person name="Wangchuk T."/>
            <person name="Wangdi T."/>
            <person name="Whittaker C."/>
            <person name="Wilkinson J."/>
            <person name="Wu Y."/>
            <person name="Wyman D."/>
            <person name="Yadav S."/>
            <person name="Yang S."/>
            <person name="Yang X."/>
            <person name="Yeager S."/>
            <person name="Yee E."/>
            <person name="Young G."/>
            <person name="Zainoun J."/>
            <person name="Zembeck L."/>
            <person name="Zimmer A."/>
            <person name="Zody M."/>
            <person name="Lander E."/>
        </authorList>
    </citation>
    <scope>NUCLEOTIDE SEQUENCE [LARGE SCALE GENOMIC DNA]</scope>
</reference>
<keyword evidence="4 7" id="KW-0812">Transmembrane</keyword>
<evidence type="ECO:0000256" key="6">
    <source>
        <dbReference type="ARBA" id="ARBA00023136"/>
    </source>
</evidence>
<dbReference type="PIRSF" id="PIRSF005799">
    <property type="entry name" value="UDP-gal_transpt"/>
    <property type="match status" value="1"/>
</dbReference>
<sequence length="339" mass="37797">MVDMAMQKKLTLLAALALIGSVYAVLVRYTKSTAKLNYISSTVVAMQELLKMFMTSMVLCHESGGLGPAMQLLHHHIIRSPLDTAKLAVPSFLYALQNNMFFLSLSNMDAPTQQVLLELKIPFTALLCVFLLGRKLSVQQWLSIFLMFAGTGLIEYYSAADTKSAVNSDQPVPIASNENFMVGLFAVVVGSLCSAIAGVYFEKIIKTNDTSLWIRNFQLYVWSVPISFIASFINDWRKIKENGFFSGYNHLIWCLIFLSAFSGLIISIVLLYSNNITKCFATSLSIILSTIASFYLFNYHIGWYFICGTSLVCCSIFFYTVPLKCQSTKEPPAEHLASP</sequence>
<keyword evidence="3" id="KW-0813">Transport</keyword>
<evidence type="ECO:0000313" key="8">
    <source>
        <dbReference type="Ensembl" id="ENSCSAVP00000011968.1"/>
    </source>
</evidence>
<dbReference type="InterPro" id="IPR037185">
    <property type="entry name" value="EmrE-like"/>
</dbReference>
<comment type="subcellular location">
    <subcellularLocation>
        <location evidence="1">Golgi apparatus membrane</location>
        <topology evidence="1">Multi-pass membrane protein</topology>
    </subcellularLocation>
</comment>